<dbReference type="AlphaFoldDB" id="A0A0P9R4U4"/>
<evidence type="ECO:0000256" key="1">
    <source>
        <dbReference type="SAM" id="MobiDB-lite"/>
    </source>
</evidence>
<organism evidence="2 3">
    <name type="scientific">Pseudomonas syringae pv. helianthi</name>
    <dbReference type="NCBI Taxonomy" id="251654"/>
    <lineage>
        <taxon>Bacteria</taxon>
        <taxon>Pseudomonadati</taxon>
        <taxon>Pseudomonadota</taxon>
        <taxon>Gammaproteobacteria</taxon>
        <taxon>Pseudomonadales</taxon>
        <taxon>Pseudomonadaceae</taxon>
        <taxon>Pseudomonas</taxon>
    </lineage>
</organism>
<dbReference type="GO" id="GO:0006355">
    <property type="term" value="P:regulation of DNA-templated transcription"/>
    <property type="evidence" value="ECO:0007669"/>
    <property type="project" value="InterPro"/>
</dbReference>
<dbReference type="PATRIC" id="fig|251654.3.peg.4438"/>
<protein>
    <submittedName>
        <fullName evidence="2">Conjugal transfer protein</fullName>
    </submittedName>
</protein>
<evidence type="ECO:0000313" key="2">
    <source>
        <dbReference type="EMBL" id="KPX40058.1"/>
    </source>
</evidence>
<gene>
    <name evidence="2" type="ORF">ALO68_200081</name>
</gene>
<dbReference type="Gene3D" id="1.10.1220.10">
    <property type="entry name" value="Met repressor-like"/>
    <property type="match status" value="1"/>
</dbReference>
<dbReference type="Pfam" id="PF09274">
    <property type="entry name" value="ParG"/>
    <property type="match status" value="1"/>
</dbReference>
<proteinExistence type="predicted"/>
<dbReference type="InterPro" id="IPR013321">
    <property type="entry name" value="Arc_rbn_hlx_hlx"/>
</dbReference>
<dbReference type="EMBL" id="LJQM01000252">
    <property type="protein sequence ID" value="KPX40058.1"/>
    <property type="molecule type" value="Genomic_DNA"/>
</dbReference>
<accession>A0A0P9R4U4</accession>
<dbReference type="SUPFAM" id="SSF47598">
    <property type="entry name" value="Ribbon-helix-helix"/>
    <property type="match status" value="1"/>
</dbReference>
<comment type="caution">
    <text evidence="2">The sequence shown here is derived from an EMBL/GenBank/DDBJ whole genome shotgun (WGS) entry which is preliminary data.</text>
</comment>
<feature type="compositionally biased region" description="Basic and acidic residues" evidence="1">
    <location>
        <begin position="17"/>
        <end position="27"/>
    </location>
</feature>
<dbReference type="Proteomes" id="UP000050557">
    <property type="component" value="Unassembled WGS sequence"/>
</dbReference>
<sequence>MALLKAATSRAQQNAPRELEKASKAQEKRLNVNLDASTHERFRIACMRNGRTMKEEVEQFVADYLKKNPS</sequence>
<name>A0A0P9R4U4_9PSED</name>
<dbReference type="InterPro" id="IPR015354">
    <property type="entry name" value="DNA_partition_ParG"/>
</dbReference>
<reference evidence="2 3" key="1">
    <citation type="submission" date="2015-09" db="EMBL/GenBank/DDBJ databases">
        <title>Genome announcement of multiple Pseudomonas syringae strains.</title>
        <authorList>
            <person name="Thakur S."/>
            <person name="Wang P.W."/>
            <person name="Gong Y."/>
            <person name="Weir B.S."/>
            <person name="Guttman D.S."/>
        </authorList>
    </citation>
    <scope>NUCLEOTIDE SEQUENCE [LARGE SCALE GENOMIC DNA]</scope>
    <source>
        <strain evidence="2 3">ICMP4531</strain>
    </source>
</reference>
<evidence type="ECO:0000313" key="3">
    <source>
        <dbReference type="Proteomes" id="UP000050557"/>
    </source>
</evidence>
<dbReference type="InterPro" id="IPR010985">
    <property type="entry name" value="Ribbon_hlx_hlx"/>
</dbReference>
<feature type="region of interest" description="Disordered" evidence="1">
    <location>
        <begin position="1"/>
        <end position="27"/>
    </location>
</feature>
<dbReference type="RefSeq" id="WP_031598413.1">
    <property type="nucleotide sequence ID" value="NZ_CP092921.1"/>
</dbReference>